<evidence type="ECO:0000313" key="2">
    <source>
        <dbReference type="Proteomes" id="UP001157502"/>
    </source>
</evidence>
<organism evidence="1 2">
    <name type="scientific">Dallia pectoralis</name>
    <name type="common">Alaska blackfish</name>
    <dbReference type="NCBI Taxonomy" id="75939"/>
    <lineage>
        <taxon>Eukaryota</taxon>
        <taxon>Metazoa</taxon>
        <taxon>Chordata</taxon>
        <taxon>Craniata</taxon>
        <taxon>Vertebrata</taxon>
        <taxon>Euteleostomi</taxon>
        <taxon>Actinopterygii</taxon>
        <taxon>Neopterygii</taxon>
        <taxon>Teleostei</taxon>
        <taxon>Protacanthopterygii</taxon>
        <taxon>Esociformes</taxon>
        <taxon>Umbridae</taxon>
        <taxon>Dallia</taxon>
    </lineage>
</organism>
<comment type="caution">
    <text evidence="1">The sequence shown here is derived from an EMBL/GenBank/DDBJ whole genome shotgun (WGS) entry which is preliminary data.</text>
</comment>
<accession>A0ACC2FRV3</accession>
<evidence type="ECO:0000313" key="1">
    <source>
        <dbReference type="EMBL" id="KAJ7994079.1"/>
    </source>
</evidence>
<dbReference type="Proteomes" id="UP001157502">
    <property type="component" value="Chromosome 23"/>
</dbReference>
<reference evidence="1" key="1">
    <citation type="submission" date="2021-05" db="EMBL/GenBank/DDBJ databases">
        <authorList>
            <person name="Pan Q."/>
            <person name="Jouanno E."/>
            <person name="Zahm M."/>
            <person name="Klopp C."/>
            <person name="Cabau C."/>
            <person name="Louis A."/>
            <person name="Berthelot C."/>
            <person name="Parey E."/>
            <person name="Roest Crollius H."/>
            <person name="Montfort J."/>
            <person name="Robinson-Rechavi M."/>
            <person name="Bouchez O."/>
            <person name="Lampietro C."/>
            <person name="Lopez Roques C."/>
            <person name="Donnadieu C."/>
            <person name="Postlethwait J."/>
            <person name="Bobe J."/>
            <person name="Dillon D."/>
            <person name="Chandos A."/>
            <person name="von Hippel F."/>
            <person name="Guiguen Y."/>
        </authorList>
    </citation>
    <scope>NUCLEOTIDE SEQUENCE</scope>
    <source>
        <strain evidence="1">YG-Jan2019</strain>
    </source>
</reference>
<proteinExistence type="predicted"/>
<keyword evidence="2" id="KW-1185">Reference proteome</keyword>
<sequence>MVEPVGFVEAWKAQFPHSDPPNMELKSLGDIELELEKCKTSIRLHELEVNKERFRMIYLQTFLAKERKAYDGQRWGFKRMSLIHIGDQSTVSDTQTSQSEELPVEELPGETADVGRCKQVPEGEVDGVSPQQRSGLSSQRPTAGPPETELDRDRAGSVAALRSNFERIKRANSHTAGDGKGVGGTERAFYVNMEYHHEKGLVKFNDKEVSDKISNLGSQAMQIERKRSLQSLTGSLSTATVEVRKPVHRGRSTEGGCGYNGQHDEPAGNRPNGGKPASDCQAYTCVYVGEMMPEGDGRTVHIRDHSVEEEPHLTWPRRSYSPGSFDDVGGYTPDCSSNENLTSSEEDFSSGQSSHVSPSLTAHHMCRQKCRSPSQISQQSFESGSPPTPLSLKHLKQQGSVSEASVAGVRKSAQFWLGDGDSTTSSRTSRDNSLHGDLEHAYDGTSRSYGYDVPQGEEDQQHHDLLSFSASPSTSPRLRSKSRSNRDTRSSGSLESTLSAILDQKKDLQMRKWVLSGILASEETYLSDLGAILLPMKPLRAAATTSQPMLSIQQIETIFFKVPELHEIHKDFYDDLLPRLQEWSPGQSVGDLFQKLASQLGVYRAFVDNYKVAVETAEKCCQANIQFAEICENLKVRSTKESKDHAKTSLESLLYKPVDRVTRSTLVLHDLLKHTPSSHPDYPLLQDAMRISQNFLSSINEEITPRRHSMTVKKGENRQLLRDRFMVELVEGSRKLRHVFLFTDLLLCAKLKKQTAGKGQQYDCKWYIPLSDLTFQTIDDSEATPIPQVQDEEIDEMKIRISQIKNEIQRERRTTKGSKAIERLRKKLLEQESLLLLMSPSMAFRVANRNGKSFTYLISSDYERAEWREIIREQQKKCFKSFSLTSVELQMLTNSCVKLQTVHSIPMTMNKEEDESSGLYGFLNVIVHSASGFKVSLNLYCTLEVDSFGYFVNKAKTRVYRDSIEPNWNEEFEIELEGSQTLRLLCYEKCYSKAKQSKDDGESTDQIMAKGQIQLDPQTLQGKDWQRTVITMNEVEVKLSMKFTSREFSLKRMPSRKQSGVFGVKISLVTKRERSKVPLIVKQCVEEIERRGMEEEGIYRVSGVATDIQALKAAFDANNKDVSVMMSEMDVNAIAGTLKLYFRELPEPLFTDELYPNFAGGIALSDSVAKESCMLNLLLSLPEPNLVTFLFLLDHLKRISDNESVNKMSFHNLATVFGPTLLRPSEKDSKIPGNTAQPLTMNDSWSLEVMSQVQVLLYFLQLESIPTPDNKRQCILFSTEV</sequence>
<dbReference type="EMBL" id="CM055750">
    <property type="protein sequence ID" value="KAJ7994079.1"/>
    <property type="molecule type" value="Genomic_DNA"/>
</dbReference>
<gene>
    <name evidence="1" type="ORF">DPEC_G00262210</name>
</gene>
<protein>
    <submittedName>
        <fullName evidence="1">Uncharacterized protein</fullName>
    </submittedName>
</protein>
<name>A0ACC2FRV3_DALPE</name>